<name>A0A117IBL1_MYCCR</name>
<dbReference type="AlphaFoldDB" id="A0A117IBL1"/>
<reference evidence="3" key="1">
    <citation type="journal article" date="2016" name="Genome Announc.">
        <title>Draft Genome Sequences of Five Rapidly Growing Mycobacterium Species, M. thermoresistibile, M. fortuitum subsp. acetamidolyticum, M. canariasense, M. brisbanense, and M. novocastrense.</title>
        <authorList>
            <person name="Katahira K."/>
            <person name="Ogura Y."/>
            <person name="Gotoh Y."/>
            <person name="Hayashi T."/>
        </authorList>
    </citation>
    <scope>NUCLEOTIDE SEQUENCE [LARGE SCALE GENOMIC DNA]</scope>
    <source>
        <strain evidence="3">JCM15298</strain>
    </source>
</reference>
<evidence type="ECO:0000256" key="1">
    <source>
        <dbReference type="SAM" id="SignalP"/>
    </source>
</evidence>
<feature type="signal peptide" evidence="1">
    <location>
        <begin position="1"/>
        <end position="33"/>
    </location>
</feature>
<accession>A0A117IBL1</accession>
<keyword evidence="1" id="KW-0732">Signal</keyword>
<evidence type="ECO:0000313" key="2">
    <source>
        <dbReference type="EMBL" id="GAS98060.1"/>
    </source>
</evidence>
<reference evidence="3" key="2">
    <citation type="submission" date="2016-02" db="EMBL/GenBank/DDBJ databases">
        <title>Draft genome sequence of five rapidly growing Mycobacterium species.</title>
        <authorList>
            <person name="Katahira K."/>
            <person name="Gotou Y."/>
            <person name="Iida K."/>
            <person name="Ogura Y."/>
            <person name="Hayashi T."/>
        </authorList>
    </citation>
    <scope>NUCLEOTIDE SEQUENCE [LARGE SCALE GENOMIC DNA]</scope>
    <source>
        <strain evidence="3">JCM15298</strain>
    </source>
</reference>
<sequence length="176" mass="19125">MDSSEFEEKQGVMSVRRVCVVVTLALVACLGNAATAGAVGQPLNGRYQVVSYASQKNGTSIAARQAEPDFGAVYTFSTACGNVCVATVIDGPAPSNPTIPQPQRYKWDGTKWTFSYDWQWECYTGEQYPRVYSPATSWVSYTPQPDGSLRGSWYTDILSDACRGNVLMPVAAFPVP</sequence>
<organism evidence="2 3">
    <name type="scientific">Mycolicibacterium canariasense</name>
    <name type="common">Mycobacterium canariasense</name>
    <dbReference type="NCBI Taxonomy" id="228230"/>
    <lineage>
        <taxon>Bacteria</taxon>
        <taxon>Bacillati</taxon>
        <taxon>Actinomycetota</taxon>
        <taxon>Actinomycetes</taxon>
        <taxon>Mycobacteriales</taxon>
        <taxon>Mycobacteriaceae</taxon>
        <taxon>Mycolicibacterium</taxon>
    </lineage>
</organism>
<dbReference type="EMBL" id="BCSY01000078">
    <property type="protein sequence ID" value="GAS98060.1"/>
    <property type="molecule type" value="Genomic_DNA"/>
</dbReference>
<gene>
    <name evidence="2" type="ORF">RMCC_5025</name>
</gene>
<dbReference type="Proteomes" id="UP000069443">
    <property type="component" value="Unassembled WGS sequence"/>
</dbReference>
<feature type="chain" id="PRO_5007148671" description="Secreted protein" evidence="1">
    <location>
        <begin position="34"/>
        <end position="176"/>
    </location>
</feature>
<comment type="caution">
    <text evidence="2">The sequence shown here is derived from an EMBL/GenBank/DDBJ whole genome shotgun (WGS) entry which is preliminary data.</text>
</comment>
<protein>
    <recommendedName>
        <fullName evidence="4">Secreted protein</fullName>
    </recommendedName>
</protein>
<evidence type="ECO:0000313" key="3">
    <source>
        <dbReference type="Proteomes" id="UP000069443"/>
    </source>
</evidence>
<keyword evidence="3" id="KW-1185">Reference proteome</keyword>
<evidence type="ECO:0008006" key="4">
    <source>
        <dbReference type="Google" id="ProtNLM"/>
    </source>
</evidence>
<proteinExistence type="predicted"/>